<sequence length="189" mass="21735">MYLAQSQKEPQVLMVYGRLAGFGAAKMNRGQYCLEIWNSVLWPEDSQKSKVDLNSVKTIAEQRHYNRRTELECQRWKLKDTYADDLTLITESEEELRSLFVKVKQEGARSWQLARSFLMHRQRETGRSVRICISGLNGHGSLRLLSSEAMTNLETLDDKGPSSRICGKCHVNRCHDFLEKSPVLGKVKD</sequence>
<name>A0A085M493_9BILA</name>
<evidence type="ECO:0000313" key="2">
    <source>
        <dbReference type="Proteomes" id="UP000030764"/>
    </source>
</evidence>
<evidence type="ECO:0008006" key="3">
    <source>
        <dbReference type="Google" id="ProtNLM"/>
    </source>
</evidence>
<keyword evidence="2" id="KW-1185">Reference proteome</keyword>
<evidence type="ECO:0000313" key="1">
    <source>
        <dbReference type="EMBL" id="KFD52039.1"/>
    </source>
</evidence>
<dbReference type="Proteomes" id="UP000030764">
    <property type="component" value="Unassembled WGS sequence"/>
</dbReference>
<dbReference type="EMBL" id="KL363232">
    <property type="protein sequence ID" value="KFD52039.1"/>
    <property type="molecule type" value="Genomic_DNA"/>
</dbReference>
<dbReference type="AlphaFoldDB" id="A0A085M493"/>
<proteinExistence type="predicted"/>
<gene>
    <name evidence="1" type="ORF">M513_07021</name>
</gene>
<protein>
    <recommendedName>
        <fullName evidence="3">Reverse transcriptase domain-containing protein</fullName>
    </recommendedName>
</protein>
<accession>A0A085M493</accession>
<reference evidence="1 2" key="1">
    <citation type="journal article" date="2014" name="Nat. Genet.">
        <title>Genome and transcriptome of the porcine whipworm Trichuris suis.</title>
        <authorList>
            <person name="Jex A.R."/>
            <person name="Nejsum P."/>
            <person name="Schwarz E.M."/>
            <person name="Hu L."/>
            <person name="Young N.D."/>
            <person name="Hall R.S."/>
            <person name="Korhonen P.K."/>
            <person name="Liao S."/>
            <person name="Thamsborg S."/>
            <person name="Xia J."/>
            <person name="Xu P."/>
            <person name="Wang S."/>
            <person name="Scheerlinck J.P."/>
            <person name="Hofmann A."/>
            <person name="Sternberg P.W."/>
            <person name="Wang J."/>
            <person name="Gasser R.B."/>
        </authorList>
    </citation>
    <scope>NUCLEOTIDE SEQUENCE [LARGE SCALE GENOMIC DNA]</scope>
    <source>
        <strain evidence="1">DCEP-RM93M</strain>
    </source>
</reference>
<organism evidence="1 2">
    <name type="scientific">Trichuris suis</name>
    <name type="common">pig whipworm</name>
    <dbReference type="NCBI Taxonomy" id="68888"/>
    <lineage>
        <taxon>Eukaryota</taxon>
        <taxon>Metazoa</taxon>
        <taxon>Ecdysozoa</taxon>
        <taxon>Nematoda</taxon>
        <taxon>Enoplea</taxon>
        <taxon>Dorylaimia</taxon>
        <taxon>Trichinellida</taxon>
        <taxon>Trichuridae</taxon>
        <taxon>Trichuris</taxon>
    </lineage>
</organism>